<comment type="caution">
    <text evidence="1">The sequence shown here is derived from an EMBL/GenBank/DDBJ whole genome shotgun (WGS) entry which is preliminary data.</text>
</comment>
<protein>
    <submittedName>
        <fullName evidence="1">Uncharacterized protein</fullName>
    </submittedName>
</protein>
<dbReference type="Proteomes" id="UP000179934">
    <property type="component" value="Unassembled WGS sequence"/>
</dbReference>
<proteinExistence type="predicted"/>
<dbReference type="RefSeq" id="WP_042020004.1">
    <property type="nucleotide sequence ID" value="NZ_CDBW01000016.1"/>
</dbReference>
<dbReference type="GeneID" id="58921841"/>
<gene>
    <name evidence="1" type="ORF">BJD16_12160</name>
</gene>
<evidence type="ECO:0000313" key="2">
    <source>
        <dbReference type="Proteomes" id="UP000179934"/>
    </source>
</evidence>
<accession>A0A1S2CZI0</accession>
<reference evidence="1 2" key="1">
    <citation type="submission" date="2016-09" db="EMBL/GenBank/DDBJ databases">
        <title>Draft Genome Sequence of Aeromonas sobria Strain 08005, Isolated from Sick Rana catesbeiana.</title>
        <authorList>
            <person name="Yang Q."/>
        </authorList>
    </citation>
    <scope>NUCLEOTIDE SEQUENCE [LARGE SCALE GENOMIC DNA]</scope>
    <source>
        <strain evidence="1 2">08005</strain>
    </source>
</reference>
<dbReference type="AlphaFoldDB" id="A0A1S2CZI0"/>
<sequence length="152" mass="16958">MNGGGFYLIPVWLLLSSGVGAFELTQKSQSPRLPLQEKRAATEVWRSSLDTNDLLKAPKALSFGIEVSTDSVGNQKITSYPQLNLTPEKSVSLSVERFRPKVKFKAGGMHTSVRLRGDGLKMQFSPLDKTIPLQIELKLTDDESSLRLDYRF</sequence>
<evidence type="ECO:0000313" key="1">
    <source>
        <dbReference type="EMBL" id="OHY93539.1"/>
    </source>
</evidence>
<dbReference type="OrthoDB" id="5592777at2"/>
<organism evidence="1 2">
    <name type="scientific">Aeromonas sobria</name>
    <dbReference type="NCBI Taxonomy" id="646"/>
    <lineage>
        <taxon>Bacteria</taxon>
        <taxon>Pseudomonadati</taxon>
        <taxon>Pseudomonadota</taxon>
        <taxon>Gammaproteobacteria</taxon>
        <taxon>Aeromonadales</taxon>
        <taxon>Aeromonadaceae</taxon>
        <taxon>Aeromonas</taxon>
    </lineage>
</organism>
<name>A0A1S2CZI0_AERSO</name>
<dbReference type="EMBL" id="MKFU01000010">
    <property type="protein sequence ID" value="OHY93539.1"/>
    <property type="molecule type" value="Genomic_DNA"/>
</dbReference>